<dbReference type="RefSeq" id="WP_237244651.1">
    <property type="nucleotide sequence ID" value="NZ_CP012672.1"/>
</dbReference>
<protein>
    <submittedName>
        <fullName evidence="1">Uncharacterized protein</fullName>
    </submittedName>
</protein>
<evidence type="ECO:0000313" key="2">
    <source>
        <dbReference type="Proteomes" id="UP000295497"/>
    </source>
</evidence>
<name>A0A4P2R369_SORCE</name>
<organism evidence="1 2">
    <name type="scientific">Sorangium cellulosum</name>
    <name type="common">Polyangium cellulosum</name>
    <dbReference type="NCBI Taxonomy" id="56"/>
    <lineage>
        <taxon>Bacteria</taxon>
        <taxon>Pseudomonadati</taxon>
        <taxon>Myxococcota</taxon>
        <taxon>Polyangia</taxon>
        <taxon>Polyangiales</taxon>
        <taxon>Polyangiaceae</taxon>
        <taxon>Sorangium</taxon>
    </lineage>
</organism>
<dbReference type="SMART" id="SM01325">
    <property type="entry name" value="DUF3160"/>
    <property type="match status" value="1"/>
</dbReference>
<accession>A0A4P2R369</accession>
<proteinExistence type="predicted"/>
<dbReference type="Proteomes" id="UP000295497">
    <property type="component" value="Chromosome"/>
</dbReference>
<dbReference type="Pfam" id="PF11369">
    <property type="entry name" value="DUF3160"/>
    <property type="match status" value="1"/>
</dbReference>
<gene>
    <name evidence="1" type="ORF">SOCE836_093390</name>
</gene>
<dbReference type="EMBL" id="CP012672">
    <property type="protein sequence ID" value="AUX37118.1"/>
    <property type="molecule type" value="Genomic_DNA"/>
</dbReference>
<reference evidence="1 2" key="1">
    <citation type="submission" date="2015-09" db="EMBL/GenBank/DDBJ databases">
        <title>Sorangium comparison.</title>
        <authorList>
            <person name="Zaburannyi N."/>
            <person name="Bunk B."/>
            <person name="Overmann J."/>
            <person name="Mueller R."/>
        </authorList>
    </citation>
    <scope>NUCLEOTIDE SEQUENCE [LARGE SCALE GENOMIC DNA]</scope>
    <source>
        <strain evidence="1 2">So ce836</strain>
    </source>
</reference>
<dbReference type="InterPro" id="IPR022601">
    <property type="entry name" value="DUF3160"/>
</dbReference>
<dbReference type="AlphaFoldDB" id="A0A4P2R369"/>
<dbReference type="PROSITE" id="PS51257">
    <property type="entry name" value="PROKAR_LIPOPROTEIN"/>
    <property type="match status" value="1"/>
</dbReference>
<sequence length="747" mass="82096">MNGMMRTTMTWLGRGTRVTLPLLALLCACSCGPVGPDPSAIADVPSEIDPGTEITVSTPASVDPLLQELDEARLATADELRASHTVEFAPNLGYDPLAATNLDPILNAFFSADNAPKERLSQMGFAIAAGHRFSSFALGYSTIYMEDLPVFISSDMVLEAIYRSHDKILQQLEKKALRPRLKRLLTDVRSSLIDAADRLEPEVASDLNFYLGVAVSLLNGKVDSREPAGVQSFVDAATRAAGIQERVLFGVKRNIDFSQFKPRGHYDGDPELERYFRSMMWLGRIDFRLLETQEDGKQILRRRQVESVIALRRLLDESTFAEYKSIDATISAFVGEHDYMTLPEVDELLTALDAPDGIAAVDDATLAGALVDGQFGEQRIASHVMRRQAGGASTFPLNLSFALFGQRYTVDSHVFSNLVYDRLPTRVVPDPLDVAFAALGNDQALGLLGDELDVEAGYPGELSAVRLLVDEHPEPYWEGSLYTSWLGALRTLSPAAGAPPSDLPAVARSEAWGRRLLNTQLSSWAQLRHNNVLYVKQSYTSNASCEYPDAYVDPYPEFFEAVVRFAERAQELTATLELDPSFGGQIEDYFARVARINLTLAEMARAQRSGQPHNAEHLAFINRAVTASVNCDGTVLGHSGWYSELHFDPLQAVEMDPTITDVHTDIGGDLPVPRKPSVLHVGTGVPRLMVVTVDSCQGPRAYAGVVSAYHEVLEDGLVRLTDEEWKTKVQTDNDLPVVPWLAPLLSE</sequence>
<evidence type="ECO:0000313" key="1">
    <source>
        <dbReference type="EMBL" id="AUX37118.1"/>
    </source>
</evidence>